<proteinExistence type="predicted"/>
<dbReference type="Gene3D" id="3.90.1210.10">
    <property type="entry name" value="Antifreeze-like/N-acetylneuraminic acid synthase C-terminal domain"/>
    <property type="match status" value="1"/>
</dbReference>
<dbReference type="SMART" id="SM00858">
    <property type="entry name" value="SAF"/>
    <property type="match status" value="1"/>
</dbReference>
<name>A0A9X3S7G4_9ACTN</name>
<dbReference type="NCBIfam" id="TIGR03177">
    <property type="entry name" value="pilus_cpaB"/>
    <property type="match status" value="1"/>
</dbReference>
<evidence type="ECO:0000313" key="4">
    <source>
        <dbReference type="Proteomes" id="UP001149140"/>
    </source>
</evidence>
<dbReference type="EMBL" id="JAPDOD010000025">
    <property type="protein sequence ID" value="MDA0163513.1"/>
    <property type="molecule type" value="Genomic_DNA"/>
</dbReference>
<evidence type="ECO:0000256" key="1">
    <source>
        <dbReference type="SAM" id="MobiDB-lite"/>
    </source>
</evidence>
<sequence length="244" mass="25667">MLLLALAVAGLVGVFALVANYVSDVETEVGDKVFVLELTKPATANEAISDDMVTLKQVPKRWAPGAALQDRTQLVGVVAAADLQRNSILQEGMLTTPPEINQGEREVAILVDAATGVAGKIEPGRQVDVIASYGAEDGDAATKKKAKPNRSIVIVPGARVIAVGSPRPKAANNAQDAQQDPGQVVPVTFALSKEQELRVAHAQVFAADVRLALLRRGDPAGRTLKETIFKGQDPKKGDEGVITP</sequence>
<organism evidence="3 4">
    <name type="scientific">Solirubrobacter ginsenosidimutans</name>
    <dbReference type="NCBI Taxonomy" id="490573"/>
    <lineage>
        <taxon>Bacteria</taxon>
        <taxon>Bacillati</taxon>
        <taxon>Actinomycetota</taxon>
        <taxon>Thermoleophilia</taxon>
        <taxon>Solirubrobacterales</taxon>
        <taxon>Solirubrobacteraceae</taxon>
        <taxon>Solirubrobacter</taxon>
    </lineage>
</organism>
<feature type="domain" description="SAF" evidence="2">
    <location>
        <begin position="33"/>
        <end position="95"/>
    </location>
</feature>
<dbReference type="RefSeq" id="WP_270042758.1">
    <property type="nucleotide sequence ID" value="NZ_JAPDOD010000025.1"/>
</dbReference>
<evidence type="ECO:0000313" key="3">
    <source>
        <dbReference type="EMBL" id="MDA0163513.1"/>
    </source>
</evidence>
<evidence type="ECO:0000259" key="2">
    <source>
        <dbReference type="SMART" id="SM00858"/>
    </source>
</evidence>
<protein>
    <submittedName>
        <fullName evidence="3">Flp pilus assembly protein CpaB</fullName>
    </submittedName>
</protein>
<dbReference type="InterPro" id="IPR013974">
    <property type="entry name" value="SAF"/>
</dbReference>
<gene>
    <name evidence="3" type="primary">cpaB</name>
    <name evidence="3" type="ORF">OM076_24785</name>
</gene>
<keyword evidence="4" id="KW-1185">Reference proteome</keyword>
<dbReference type="CDD" id="cd11614">
    <property type="entry name" value="SAF_CpaB_FlgA_like"/>
    <property type="match status" value="1"/>
</dbReference>
<feature type="region of interest" description="Disordered" evidence="1">
    <location>
        <begin position="225"/>
        <end position="244"/>
    </location>
</feature>
<reference evidence="3" key="1">
    <citation type="submission" date="2022-10" db="EMBL/GenBank/DDBJ databases">
        <title>The WGS of Solirubrobacter ginsenosidimutans DSM 21036.</title>
        <authorList>
            <person name="Jiang Z."/>
        </authorList>
    </citation>
    <scope>NUCLEOTIDE SEQUENCE</scope>
    <source>
        <strain evidence="3">DSM 21036</strain>
    </source>
</reference>
<dbReference type="InterPro" id="IPR017592">
    <property type="entry name" value="Pilus_assmbl_Flp-typ_CpaB"/>
</dbReference>
<dbReference type="InterPro" id="IPR031571">
    <property type="entry name" value="RcpC_dom"/>
</dbReference>
<accession>A0A9X3S7G4</accession>
<comment type="caution">
    <text evidence="3">The sequence shown here is derived from an EMBL/GenBank/DDBJ whole genome shotgun (WGS) entry which is preliminary data.</text>
</comment>
<dbReference type="AlphaFoldDB" id="A0A9X3S7G4"/>
<dbReference type="Pfam" id="PF08666">
    <property type="entry name" value="SAF"/>
    <property type="match status" value="1"/>
</dbReference>
<dbReference type="Proteomes" id="UP001149140">
    <property type="component" value="Unassembled WGS sequence"/>
</dbReference>
<dbReference type="Pfam" id="PF16976">
    <property type="entry name" value="RcpC"/>
    <property type="match status" value="1"/>
</dbReference>